<feature type="chain" id="PRO_5040924957" evidence="1">
    <location>
        <begin position="23"/>
        <end position="413"/>
    </location>
</feature>
<protein>
    <submittedName>
        <fullName evidence="2">Uncharacterized protein</fullName>
    </submittedName>
</protein>
<accession>A0A9W7ZQD6</accession>
<evidence type="ECO:0000313" key="2">
    <source>
        <dbReference type="EMBL" id="KAJ1910541.1"/>
    </source>
</evidence>
<proteinExistence type="predicted"/>
<dbReference type="EMBL" id="JANBPT010001037">
    <property type="protein sequence ID" value="KAJ1910541.1"/>
    <property type="molecule type" value="Genomic_DNA"/>
</dbReference>
<comment type="caution">
    <text evidence="2">The sequence shown here is derived from an EMBL/GenBank/DDBJ whole genome shotgun (WGS) entry which is preliminary data.</text>
</comment>
<keyword evidence="1" id="KW-0732">Signal</keyword>
<feature type="signal peptide" evidence="1">
    <location>
        <begin position="1"/>
        <end position="22"/>
    </location>
</feature>
<dbReference type="AlphaFoldDB" id="A0A9W7ZQD6"/>
<keyword evidence="3" id="KW-1185">Reference proteome</keyword>
<evidence type="ECO:0000256" key="1">
    <source>
        <dbReference type="SAM" id="SignalP"/>
    </source>
</evidence>
<organism evidence="2 3">
    <name type="scientific">Tieghemiomyces parasiticus</name>
    <dbReference type="NCBI Taxonomy" id="78921"/>
    <lineage>
        <taxon>Eukaryota</taxon>
        <taxon>Fungi</taxon>
        <taxon>Fungi incertae sedis</taxon>
        <taxon>Zoopagomycota</taxon>
        <taxon>Kickxellomycotina</taxon>
        <taxon>Dimargaritomycetes</taxon>
        <taxon>Dimargaritales</taxon>
        <taxon>Dimargaritaceae</taxon>
        <taxon>Tieghemiomyces</taxon>
    </lineage>
</organism>
<evidence type="ECO:0000313" key="3">
    <source>
        <dbReference type="Proteomes" id="UP001150569"/>
    </source>
</evidence>
<gene>
    <name evidence="2" type="ORF">IWQ60_010603</name>
</gene>
<dbReference type="Proteomes" id="UP001150569">
    <property type="component" value="Unassembled WGS sequence"/>
</dbReference>
<reference evidence="2" key="1">
    <citation type="submission" date="2022-07" db="EMBL/GenBank/DDBJ databases">
        <title>Phylogenomic reconstructions and comparative analyses of Kickxellomycotina fungi.</title>
        <authorList>
            <person name="Reynolds N.K."/>
            <person name="Stajich J.E."/>
            <person name="Barry K."/>
            <person name="Grigoriev I.V."/>
            <person name="Crous P."/>
            <person name="Smith M.E."/>
        </authorList>
    </citation>
    <scope>NUCLEOTIDE SEQUENCE</scope>
    <source>
        <strain evidence="2">RSA 861</strain>
    </source>
</reference>
<name>A0A9W7ZQD6_9FUNG</name>
<sequence>MLSRSLTCLALVAALLAAGAHSTTNLPKNTSTSNSRQQAEAAGLPREIWQHIGSLASHQSLLTAIDVNQAFRTDAAEELERRLGKVLLTMREVPWSDLLRLAEPEVRLLMGTYYQGLMAHAKRTGNTVLPTTGDDAVDTLRQAAGNNANFGLILSHRDPTEWVNYDRLELTPAAYDWATLNDIESGQLLHEVSPLAYAARAGRTDLLATWVNRVADEILAERRNLEVFADAFPASHLTVAYHHSLIVRSTRGRSLNLATSITSTVSTLLFGVIMPRVTGVLLTRHGIKAVVRFLNALDSDLMSQGRLATVRMLQVAGTEEQERVAHALVASDPNLGESMAQMCQPVAKKRVFSCGLKNGGLQETYRRALDQLEDDRGYVLYPYPDTVWPQGVRLLGDQLEFYVPQAVAHPIAA</sequence>